<dbReference type="EMBL" id="CM047909">
    <property type="protein sequence ID" value="KAJ0080290.1"/>
    <property type="molecule type" value="Genomic_DNA"/>
</dbReference>
<reference evidence="2" key="1">
    <citation type="journal article" date="2023" name="G3 (Bethesda)">
        <title>Genome assembly and association tests identify interacting loci associated with vigor, precocity, and sex in interspecific pistachio rootstocks.</title>
        <authorList>
            <person name="Palmer W."/>
            <person name="Jacygrad E."/>
            <person name="Sagayaradj S."/>
            <person name="Cavanaugh K."/>
            <person name="Han R."/>
            <person name="Bertier L."/>
            <person name="Beede B."/>
            <person name="Kafkas S."/>
            <person name="Golino D."/>
            <person name="Preece J."/>
            <person name="Michelmore R."/>
        </authorList>
    </citation>
    <scope>NUCLEOTIDE SEQUENCE [LARGE SCALE GENOMIC DNA]</scope>
</reference>
<accession>A0ACC1A035</accession>
<dbReference type="Proteomes" id="UP001164250">
    <property type="component" value="Chromosome 13"/>
</dbReference>
<gene>
    <name evidence="1" type="ORF">Patl1_24580</name>
</gene>
<comment type="caution">
    <text evidence="1">The sequence shown here is derived from an EMBL/GenBank/DDBJ whole genome shotgun (WGS) entry which is preliminary data.</text>
</comment>
<evidence type="ECO:0000313" key="2">
    <source>
        <dbReference type="Proteomes" id="UP001164250"/>
    </source>
</evidence>
<name>A0ACC1A035_9ROSI</name>
<evidence type="ECO:0000313" key="1">
    <source>
        <dbReference type="EMBL" id="KAJ0080290.1"/>
    </source>
</evidence>
<organism evidence="1 2">
    <name type="scientific">Pistacia atlantica</name>
    <dbReference type="NCBI Taxonomy" id="434234"/>
    <lineage>
        <taxon>Eukaryota</taxon>
        <taxon>Viridiplantae</taxon>
        <taxon>Streptophyta</taxon>
        <taxon>Embryophyta</taxon>
        <taxon>Tracheophyta</taxon>
        <taxon>Spermatophyta</taxon>
        <taxon>Magnoliopsida</taxon>
        <taxon>eudicotyledons</taxon>
        <taxon>Gunneridae</taxon>
        <taxon>Pentapetalae</taxon>
        <taxon>rosids</taxon>
        <taxon>malvids</taxon>
        <taxon>Sapindales</taxon>
        <taxon>Anacardiaceae</taxon>
        <taxon>Pistacia</taxon>
    </lineage>
</organism>
<protein>
    <submittedName>
        <fullName evidence="1">Uncharacterized protein</fullName>
    </submittedName>
</protein>
<sequence>MKTLSGGGLNMPSLQISQLDGVPLIAQQLQKYELPSCSQIDSQRSTKLVSNDVDYASSRLKDENKHHICLGSRRQDLVKGCILFSRGSARIMKCKYIEWLQNIFIRSLDSMLGGEMRRGISGGQRRRLTTGLDAFDDNLKSSYAGHAIPAFILKIPLSAMSISALFFGPLILLFAMYLTSISTFRFLASVCQTLGAAMAAGGFAVLVVLIFGGFVITHPSMHWRLKWGFRVFPISYGERGLFVNEFFSPQWQMLSSHRKLLGSLFHGSASFLIYVFKQLCM</sequence>
<keyword evidence="2" id="KW-1185">Reference proteome</keyword>
<proteinExistence type="predicted"/>